<gene>
    <name evidence="5" type="ORF">M0813_12873</name>
</gene>
<dbReference type="InterPro" id="IPR056516">
    <property type="entry name" value="INTS7_N"/>
</dbReference>
<feature type="region of interest" description="Disordered" evidence="3">
    <location>
        <begin position="360"/>
        <end position="397"/>
    </location>
</feature>
<dbReference type="InterPro" id="IPR016024">
    <property type="entry name" value="ARM-type_fold"/>
</dbReference>
<proteinExistence type="inferred from homology"/>
<comment type="caution">
    <text evidence="5">The sequence shown here is derived from an EMBL/GenBank/DDBJ whole genome shotgun (WGS) entry which is preliminary data.</text>
</comment>
<dbReference type="InterPro" id="IPR033060">
    <property type="entry name" value="INTS7"/>
</dbReference>
<dbReference type="PANTHER" id="PTHR13322">
    <property type="entry name" value="C1ORF73 PROTEIN"/>
    <property type="match status" value="1"/>
</dbReference>
<dbReference type="PANTHER" id="PTHR13322:SF2">
    <property type="entry name" value="INTEGRATOR COMPLEX SUBUNIT 7"/>
    <property type="match status" value="1"/>
</dbReference>
<dbReference type="EMBL" id="JAOAOG010000027">
    <property type="protein sequence ID" value="KAJ6253975.1"/>
    <property type="molecule type" value="Genomic_DNA"/>
</dbReference>
<reference evidence="5" key="1">
    <citation type="submission" date="2022-08" db="EMBL/GenBank/DDBJ databases">
        <title>Novel sulfate-reducing endosymbionts in the free-living metamonad Anaeramoeba.</title>
        <authorList>
            <person name="Jerlstrom-Hultqvist J."/>
            <person name="Cepicka I."/>
            <person name="Gallot-Lavallee L."/>
            <person name="Salas-Leiva D."/>
            <person name="Curtis B.A."/>
            <person name="Zahonova K."/>
            <person name="Pipaliya S."/>
            <person name="Dacks J."/>
            <person name="Roger A.J."/>
        </authorList>
    </citation>
    <scope>NUCLEOTIDE SEQUENCE</scope>
    <source>
        <strain evidence="5">Schooner1</strain>
    </source>
</reference>
<evidence type="ECO:0000259" key="4">
    <source>
        <dbReference type="Pfam" id="PF24436"/>
    </source>
</evidence>
<feature type="domain" description="Integrator complex subunit 7 N-terminal" evidence="4">
    <location>
        <begin position="5"/>
        <end position="474"/>
    </location>
</feature>
<evidence type="ECO:0000313" key="6">
    <source>
        <dbReference type="Proteomes" id="UP001150062"/>
    </source>
</evidence>
<comment type="similarity">
    <text evidence="1">Belongs to the Integrator subunit 7 family.</text>
</comment>
<feature type="coiled-coil region" evidence="2">
    <location>
        <begin position="447"/>
        <end position="500"/>
    </location>
</feature>
<sequence>MDEIILKLEKGLRSSNTKERSESILVLLNLKNQPEIITRPNSLKTLFFKLANLFYNETNLIRYHVLQVFLSLREQFSGLPSFSEDLLKPIIGVLEMNDPIARTLSLKVFGSICALLKDRVQVHHLIMSSLQSRFSDERKASEWVNHQMARVSLVFCEGILEKLNEFLNDQSDLESRDVLLFSSLLSHMKHSTTLSKRAFELGKILLLKFPTFQFVQNILNSLTKCSLNSIVILPLIISLLSNYLFKDRRLNIKLISLRLLSILIIKHPQQINQTQATKLTIKLVKLIENNTDSQLLISSLSLLKKIIATTKINKNEKKILDSVNNLLILAYSPNIEISVLSLNICARIFDFSSNVKKEKKIQTKEDKEKTKEKEIETEIDEDKTEDENENEDENEHEDFLTEAIISRIISNEINTKNQAKSIITTILIIIQKNQSIIKEHFQKNHGKETQQQQEEEKLMEYQTLQNKLEELIIRFSYALIESIKNIILNKNKKISKIEKENTKEKFANENSVEFIYINGLAEFVFDLPSLFHFENRCFKLLLELINIEQNEKLISYLFIPLLRSARWYSWFVYSQIENNQKIKQIKNETVNEKETETKTETETETEKDMDIEIETKIEKYTKEKKLCKFDKLPQIIKLNQIAFQFLKNKKYWVSYMIGQQLLIHGGSIGPYRIFTRLYQNIDHDHFSPWLKSLCILSKNGTNNRASLLRSIQVLRTTSEKQQFLFQKKYLKLKSQLLSVAQTMKVASQLLNPRALQEGELKSLLHALNLAKTVSLNSEKLNCFCSGLSHESNLRSVEAIQISSVLLLYLILYSKNFKTQNLDPYLNENSKNLNQKFNQNLNREEMIESAKLKKFLQNKLNKNFIVSFQNSGFRFKEIIQNSIQIKSVEQFLDCLKRAANFILHSNLSTIPNLFFSLKPIAVVRITHCPASKLIINREDFLLRINGDMKIQKRLLKNLSQIQISITIVSELSKPQQVRKINKKVISDKMSFEVESLIKFNQKGHCSVQVKPSLIGKNKMKFFSGKKKIIPVLIK</sequence>
<dbReference type="Proteomes" id="UP001150062">
    <property type="component" value="Unassembled WGS sequence"/>
</dbReference>
<keyword evidence="6" id="KW-1185">Reference proteome</keyword>
<name>A0ABQ8ZBB4_9EUKA</name>
<dbReference type="Pfam" id="PF24436">
    <property type="entry name" value="INTS7_N"/>
    <property type="match status" value="1"/>
</dbReference>
<evidence type="ECO:0000256" key="3">
    <source>
        <dbReference type="SAM" id="MobiDB-lite"/>
    </source>
</evidence>
<evidence type="ECO:0000313" key="5">
    <source>
        <dbReference type="EMBL" id="KAJ6253975.1"/>
    </source>
</evidence>
<accession>A0ABQ8ZBB4</accession>
<feature type="compositionally biased region" description="Basic and acidic residues" evidence="3">
    <location>
        <begin position="360"/>
        <end position="376"/>
    </location>
</feature>
<feature type="compositionally biased region" description="Acidic residues" evidence="3">
    <location>
        <begin position="377"/>
        <end position="396"/>
    </location>
</feature>
<evidence type="ECO:0000256" key="2">
    <source>
        <dbReference type="SAM" id="Coils"/>
    </source>
</evidence>
<organism evidence="5 6">
    <name type="scientific">Anaeramoeba flamelloides</name>
    <dbReference type="NCBI Taxonomy" id="1746091"/>
    <lineage>
        <taxon>Eukaryota</taxon>
        <taxon>Metamonada</taxon>
        <taxon>Anaeramoebidae</taxon>
        <taxon>Anaeramoeba</taxon>
    </lineage>
</organism>
<protein>
    <recommendedName>
        <fullName evidence="4">Integrator complex subunit 7 N-terminal domain-containing protein</fullName>
    </recommendedName>
</protein>
<keyword evidence="2" id="KW-0175">Coiled coil</keyword>
<dbReference type="SUPFAM" id="SSF48371">
    <property type="entry name" value="ARM repeat"/>
    <property type="match status" value="1"/>
</dbReference>
<evidence type="ECO:0000256" key="1">
    <source>
        <dbReference type="ARBA" id="ARBA00008565"/>
    </source>
</evidence>